<reference evidence="2 3" key="1">
    <citation type="submission" date="2024-07" db="EMBL/GenBank/DDBJ databases">
        <title>Section-level genome sequencing and comparative genomics of Aspergillus sections Usti and Cavernicolus.</title>
        <authorList>
            <consortium name="Lawrence Berkeley National Laboratory"/>
            <person name="Nybo J.L."/>
            <person name="Vesth T.C."/>
            <person name="Theobald S."/>
            <person name="Frisvad J.C."/>
            <person name="Larsen T.O."/>
            <person name="Kjaerboelling I."/>
            <person name="Rothschild-Mancinelli K."/>
            <person name="Lyhne E.K."/>
            <person name="Kogle M.E."/>
            <person name="Barry K."/>
            <person name="Clum A."/>
            <person name="Na H."/>
            <person name="Ledsgaard L."/>
            <person name="Lin J."/>
            <person name="Lipzen A."/>
            <person name="Kuo A."/>
            <person name="Riley R."/>
            <person name="Mondo S."/>
            <person name="Labutti K."/>
            <person name="Haridas S."/>
            <person name="Pangalinan J."/>
            <person name="Salamov A.A."/>
            <person name="Simmons B.A."/>
            <person name="Magnuson J.K."/>
            <person name="Chen J."/>
            <person name="Drula E."/>
            <person name="Henrissat B."/>
            <person name="Wiebenga A."/>
            <person name="Lubbers R.J."/>
            <person name="Gomes A.C."/>
            <person name="Makela M.R."/>
            <person name="Stajich J."/>
            <person name="Grigoriev I.V."/>
            <person name="Mortensen U.H."/>
            <person name="De Vries R.P."/>
            <person name="Baker S.E."/>
            <person name="Andersen M.R."/>
        </authorList>
    </citation>
    <scope>NUCLEOTIDE SEQUENCE [LARGE SCALE GENOMIC DNA]</scope>
    <source>
        <strain evidence="2 3">CBS 123904</strain>
    </source>
</reference>
<gene>
    <name evidence="2" type="ORF">BJY01DRAFT_250734</name>
</gene>
<protein>
    <submittedName>
        <fullName evidence="2">Alpha/beta-hydrolase</fullName>
    </submittedName>
</protein>
<evidence type="ECO:0000313" key="2">
    <source>
        <dbReference type="EMBL" id="KAL2838996.1"/>
    </source>
</evidence>
<organism evidence="2 3">
    <name type="scientific">Aspergillus pseudoustus</name>
    <dbReference type="NCBI Taxonomy" id="1810923"/>
    <lineage>
        <taxon>Eukaryota</taxon>
        <taxon>Fungi</taxon>
        <taxon>Dikarya</taxon>
        <taxon>Ascomycota</taxon>
        <taxon>Pezizomycotina</taxon>
        <taxon>Eurotiomycetes</taxon>
        <taxon>Eurotiomycetidae</taxon>
        <taxon>Eurotiales</taxon>
        <taxon>Aspergillaceae</taxon>
        <taxon>Aspergillus</taxon>
        <taxon>Aspergillus subgen. Nidulantes</taxon>
    </lineage>
</organism>
<dbReference type="SUPFAM" id="SSF53474">
    <property type="entry name" value="alpha/beta-Hydrolases"/>
    <property type="match status" value="1"/>
</dbReference>
<dbReference type="InterPro" id="IPR029058">
    <property type="entry name" value="AB_hydrolase_fold"/>
</dbReference>
<feature type="domain" description="Serine aminopeptidase S33" evidence="1">
    <location>
        <begin position="30"/>
        <end position="279"/>
    </location>
</feature>
<sequence>MATAVQITDGHFRFKDGSLAYQKTWTPTAPPIAKLVHLHGFSDHINNYYDLFPTLARQKILCTGFDQRGWGRSVHDRRERGNTGPTPLILEDIVCFIEAQLASPPAVPVFVMGHSMGGGLLATLASTPRYDGLVSQLGGIMLEAPYIDLVPTRRPWTITVTLGRALSRLFPHFQVRQNVPPHILVRDQEVQNAIRNDRFMYPIGTLEMLANMLERAANLSSGKLTLSNHVKALYVAHGTADQLTSYNATKHWFENQANTAQEREFKTYDGWSHLLHVDTPGNREIFIFANDCASWIRKMLKADLITAM</sequence>
<evidence type="ECO:0000259" key="1">
    <source>
        <dbReference type="Pfam" id="PF12146"/>
    </source>
</evidence>
<dbReference type="EMBL" id="JBFXLU010000139">
    <property type="protein sequence ID" value="KAL2838996.1"/>
    <property type="molecule type" value="Genomic_DNA"/>
</dbReference>
<dbReference type="Pfam" id="PF12146">
    <property type="entry name" value="Hydrolase_4"/>
    <property type="match status" value="1"/>
</dbReference>
<dbReference type="InterPro" id="IPR051044">
    <property type="entry name" value="MAG_DAG_Lipase"/>
</dbReference>
<accession>A0ABR4JG28</accession>
<comment type="caution">
    <text evidence="2">The sequence shown here is derived from an EMBL/GenBank/DDBJ whole genome shotgun (WGS) entry which is preliminary data.</text>
</comment>
<dbReference type="Gene3D" id="3.40.50.1820">
    <property type="entry name" value="alpha/beta hydrolase"/>
    <property type="match status" value="1"/>
</dbReference>
<evidence type="ECO:0000313" key="3">
    <source>
        <dbReference type="Proteomes" id="UP001610446"/>
    </source>
</evidence>
<dbReference type="Proteomes" id="UP001610446">
    <property type="component" value="Unassembled WGS sequence"/>
</dbReference>
<name>A0ABR4JG28_9EURO</name>
<dbReference type="InterPro" id="IPR022742">
    <property type="entry name" value="Hydrolase_4"/>
</dbReference>
<keyword evidence="3" id="KW-1185">Reference proteome</keyword>
<dbReference type="PANTHER" id="PTHR11614">
    <property type="entry name" value="PHOSPHOLIPASE-RELATED"/>
    <property type="match status" value="1"/>
</dbReference>
<proteinExistence type="predicted"/>